<feature type="region of interest" description="Disordered" evidence="3">
    <location>
        <begin position="391"/>
        <end position="413"/>
    </location>
</feature>
<dbReference type="Proteomes" id="UP000664203">
    <property type="component" value="Unassembled WGS sequence"/>
</dbReference>
<reference evidence="4" key="1">
    <citation type="submission" date="2021-03" db="EMBL/GenBank/DDBJ databases">
        <authorList>
            <person name="Tagirdzhanova G."/>
        </authorList>
    </citation>
    <scope>NUCLEOTIDE SEQUENCE</scope>
</reference>
<dbReference type="EMBL" id="CAJPDR010000002">
    <property type="protein sequence ID" value="CAF9903857.1"/>
    <property type="molecule type" value="Genomic_DNA"/>
</dbReference>
<sequence>MSLRVDDGRRGRSKSPGRKDERSRSRDVRASSSAVVMQTKKSSKKVYSDESDSVSRSRKKSSKKHYDDYSESDSDPRSRKKSSKKHDHSSSSESDSDPRSKKKSSKKRYDSDDSDSDPRSKRKSSKKHHDESDSDSKSKKKSSKKRYSDSDSDNKSKKRTSKKYFDKSDSSSSSSEDDRKSKHKSSKPVALTRKSEHVETSTSKHERERHGSYTSPVHHERPAESKRHVSTSSVEVGEKYRQLSMPGGFNGGHSPHPQYAQPQVISRPEGQRTHSESVNSRGPEYAQYQYADLSAYAPNARKSSYTMSAQPQFVEVNPYHGSHAPPSPPKLHRLSVSGGAAGGLSLAAPGQHSGHVQVGLPPGSPLLETYRGTYQSMSPMPSPLMLPSTMDEGLSDLGQLSSGDSDDSVDHFSKKSSLRRKTVSFYVPEPDALALAAALKHSTPEARPIIKILPHLSDDHVLMLRTEYKKHMKAQGKGVNIAKHIKMKLTGNLGKVAYATALGRWESEAHWANFWYQSNTSRRELLIESLMGRTNSEIMKIKDAFSDQRYNNSLEKCMQTELKKDKFRYAVLLALEEKRMSESDKLSIELVRRDAQDLYRALTSKEGGETAMINIIVVRSDKHLAEVLRVFESQYRKNFAREMIQKSRNLVGETLAHVLNGVLNKSVRDALLLHQALAETSKDRVELLVSRLVRFHWEPRHLERVKVAYKQKYGKRLESAIEEGTKGDFGDFCVALCKVES</sequence>
<dbReference type="PROSITE" id="PS51897">
    <property type="entry name" value="ANNEXIN_2"/>
    <property type="match status" value="1"/>
</dbReference>
<comment type="caution">
    <text evidence="4">The sequence shown here is derived from an EMBL/GenBank/DDBJ whole genome shotgun (WGS) entry which is preliminary data.</text>
</comment>
<dbReference type="Pfam" id="PF00191">
    <property type="entry name" value="Annexin"/>
    <property type="match status" value="1"/>
</dbReference>
<name>A0A8H3EH16_9LECA</name>
<feature type="compositionally biased region" description="Basic and acidic residues" evidence="3">
    <location>
        <begin position="1"/>
        <end position="10"/>
    </location>
</feature>
<dbReference type="GO" id="GO:0001786">
    <property type="term" value="F:phosphatidylserine binding"/>
    <property type="evidence" value="ECO:0007669"/>
    <property type="project" value="TreeGrafter"/>
</dbReference>
<dbReference type="AlphaFoldDB" id="A0A8H3EH16"/>
<protein>
    <recommendedName>
        <fullName evidence="6">Annexin</fullName>
    </recommendedName>
</protein>
<dbReference type="GO" id="GO:0005886">
    <property type="term" value="C:plasma membrane"/>
    <property type="evidence" value="ECO:0007669"/>
    <property type="project" value="TreeGrafter"/>
</dbReference>
<feature type="compositionally biased region" description="Basic residues" evidence="3">
    <location>
        <begin position="78"/>
        <end position="87"/>
    </location>
</feature>
<evidence type="ECO:0000313" key="5">
    <source>
        <dbReference type="Proteomes" id="UP000664203"/>
    </source>
</evidence>
<evidence type="ECO:0000313" key="4">
    <source>
        <dbReference type="EMBL" id="CAF9903857.1"/>
    </source>
</evidence>
<evidence type="ECO:0000256" key="1">
    <source>
        <dbReference type="ARBA" id="ARBA00022737"/>
    </source>
</evidence>
<dbReference type="InterPro" id="IPR037104">
    <property type="entry name" value="Annexin_sf"/>
</dbReference>
<feature type="compositionally biased region" description="Basic and acidic residues" evidence="3">
    <location>
        <begin position="193"/>
        <end position="227"/>
    </location>
</feature>
<feature type="compositionally biased region" description="Low complexity" evidence="3">
    <location>
        <begin position="391"/>
        <end position="403"/>
    </location>
</feature>
<dbReference type="GO" id="GO:0005509">
    <property type="term" value="F:calcium ion binding"/>
    <property type="evidence" value="ECO:0007669"/>
    <property type="project" value="InterPro"/>
</dbReference>
<dbReference type="GO" id="GO:0005737">
    <property type="term" value="C:cytoplasm"/>
    <property type="evidence" value="ECO:0007669"/>
    <property type="project" value="TreeGrafter"/>
</dbReference>
<gene>
    <name evidence="4" type="ORF">ALECFALPRED_003013</name>
</gene>
<dbReference type="GO" id="GO:0005634">
    <property type="term" value="C:nucleus"/>
    <property type="evidence" value="ECO:0007669"/>
    <property type="project" value="TreeGrafter"/>
</dbReference>
<dbReference type="SMART" id="SM00335">
    <property type="entry name" value="ANX"/>
    <property type="match status" value="1"/>
</dbReference>
<organism evidence="4 5">
    <name type="scientific">Alectoria fallacina</name>
    <dbReference type="NCBI Taxonomy" id="1903189"/>
    <lineage>
        <taxon>Eukaryota</taxon>
        <taxon>Fungi</taxon>
        <taxon>Dikarya</taxon>
        <taxon>Ascomycota</taxon>
        <taxon>Pezizomycotina</taxon>
        <taxon>Lecanoromycetes</taxon>
        <taxon>OSLEUM clade</taxon>
        <taxon>Lecanoromycetidae</taxon>
        <taxon>Lecanorales</taxon>
        <taxon>Lecanorineae</taxon>
        <taxon>Parmeliaceae</taxon>
        <taxon>Alectoria</taxon>
    </lineage>
</organism>
<dbReference type="InterPro" id="IPR018502">
    <property type="entry name" value="Annexin_repeat"/>
</dbReference>
<feature type="region of interest" description="Disordered" evidence="3">
    <location>
        <begin position="1"/>
        <end position="283"/>
    </location>
</feature>
<dbReference type="GO" id="GO:0005544">
    <property type="term" value="F:calcium-dependent phospholipid binding"/>
    <property type="evidence" value="ECO:0007669"/>
    <property type="project" value="InterPro"/>
</dbReference>
<feature type="compositionally biased region" description="Basic and acidic residues" evidence="3">
    <location>
        <begin position="146"/>
        <end position="155"/>
    </location>
</feature>
<dbReference type="PANTHER" id="PTHR10502">
    <property type="entry name" value="ANNEXIN"/>
    <property type="match status" value="1"/>
</dbReference>
<evidence type="ECO:0000256" key="3">
    <source>
        <dbReference type="SAM" id="MobiDB-lite"/>
    </source>
</evidence>
<proteinExistence type="predicted"/>
<feature type="compositionally biased region" description="Basic and acidic residues" evidence="3">
    <location>
        <begin position="17"/>
        <end position="29"/>
    </location>
</feature>
<accession>A0A8H3EH16</accession>
<dbReference type="Gene3D" id="1.10.220.10">
    <property type="entry name" value="Annexin"/>
    <property type="match status" value="3"/>
</dbReference>
<keyword evidence="5" id="KW-1185">Reference proteome</keyword>
<keyword evidence="1" id="KW-0677">Repeat</keyword>
<dbReference type="OrthoDB" id="2134400at2759"/>
<dbReference type="SUPFAM" id="SSF47874">
    <property type="entry name" value="Annexin"/>
    <property type="match status" value="1"/>
</dbReference>
<dbReference type="PANTHER" id="PTHR10502:SF107">
    <property type="entry name" value="ANNEXIN ANXC4 (AFU_ORTHOLOGUE AFUA_3G07020)"/>
    <property type="match status" value="1"/>
</dbReference>
<dbReference type="GO" id="GO:0012506">
    <property type="term" value="C:vesicle membrane"/>
    <property type="evidence" value="ECO:0007669"/>
    <property type="project" value="TreeGrafter"/>
</dbReference>
<keyword evidence="2" id="KW-0041">Annexin</keyword>
<evidence type="ECO:0008006" key="6">
    <source>
        <dbReference type="Google" id="ProtNLM"/>
    </source>
</evidence>
<feature type="compositionally biased region" description="Basic and acidic residues" evidence="3">
    <location>
        <begin position="128"/>
        <end position="137"/>
    </location>
</feature>
<feature type="compositionally biased region" description="Basic and acidic residues" evidence="3">
    <location>
        <begin position="107"/>
        <end position="119"/>
    </location>
</feature>
<evidence type="ECO:0000256" key="2">
    <source>
        <dbReference type="ARBA" id="ARBA00023216"/>
    </source>
</evidence>